<accession>A0A1P8WQL2</accession>
<dbReference type="Proteomes" id="UP000187735">
    <property type="component" value="Chromosome"/>
</dbReference>
<dbReference type="InterPro" id="IPR008775">
    <property type="entry name" value="Phytyl_CoA_dOase-like"/>
</dbReference>
<reference evidence="2 3" key="1">
    <citation type="journal article" date="2016" name="Front. Microbiol.">
        <title>Fuerstia marisgermanicae gen. nov., sp. nov., an Unusual Member of the Phylum Planctomycetes from the German Wadden Sea.</title>
        <authorList>
            <person name="Kohn T."/>
            <person name="Heuer A."/>
            <person name="Jogler M."/>
            <person name="Vollmers J."/>
            <person name="Boedeker C."/>
            <person name="Bunk B."/>
            <person name="Rast P."/>
            <person name="Borchert D."/>
            <person name="Glockner I."/>
            <person name="Freese H.M."/>
            <person name="Klenk H.P."/>
            <person name="Overmann J."/>
            <person name="Kaster A.K."/>
            <person name="Rohde M."/>
            <person name="Wiegand S."/>
            <person name="Jogler C."/>
        </authorList>
    </citation>
    <scope>NUCLEOTIDE SEQUENCE [LARGE SCALE GENOMIC DNA]</scope>
    <source>
        <strain evidence="2 3">NH11</strain>
    </source>
</reference>
<dbReference type="Gene3D" id="2.60.120.620">
    <property type="entry name" value="q2cbj1_9rhob like domain"/>
    <property type="match status" value="1"/>
</dbReference>
<dbReference type="STRING" id="1891926.Fuma_06002"/>
<proteinExistence type="predicted"/>
<dbReference type="EMBL" id="CP017641">
    <property type="protein sequence ID" value="APZ96334.1"/>
    <property type="molecule type" value="Genomic_DNA"/>
</dbReference>
<evidence type="ECO:0000313" key="3">
    <source>
        <dbReference type="Proteomes" id="UP000187735"/>
    </source>
</evidence>
<evidence type="ECO:0000313" key="2">
    <source>
        <dbReference type="EMBL" id="APZ96334.1"/>
    </source>
</evidence>
<name>A0A1P8WQL2_9PLAN</name>
<sequence>MDNLDQIEEHGFAIREYILDAATVAWCCELLEAARHNDNSENVTNSSGTYGLRNLTDVVPQFADIVRLPAVADLVESVAGQGAFMVRATLFDKTPSANWGVFWHQDLSIAVEEKHDAEGFVAWTRKAGVACVQPPVELMQQVLAVRLHLDDCTADNGALKVLPGTHRLARMSTAEAERQQRQVQGVVCEVRAGGALLMRPLLLHASSPMEVVSSRRVIHIEFANFELSSPLRWKYRIPCRAIRDSAGSSD</sequence>
<dbReference type="GO" id="GO:0016706">
    <property type="term" value="F:2-oxoglutarate-dependent dioxygenase activity"/>
    <property type="evidence" value="ECO:0007669"/>
    <property type="project" value="UniProtKB-ARBA"/>
</dbReference>
<keyword evidence="3" id="KW-1185">Reference proteome</keyword>
<dbReference type="PANTHER" id="PTHR20883">
    <property type="entry name" value="PHYTANOYL-COA DIOXYGENASE DOMAIN CONTAINING 1"/>
    <property type="match status" value="1"/>
</dbReference>
<dbReference type="PANTHER" id="PTHR20883:SF48">
    <property type="entry name" value="ECTOINE DIOXYGENASE"/>
    <property type="match status" value="1"/>
</dbReference>
<dbReference type="KEGG" id="fmr:Fuma_06002"/>
<protein>
    <submittedName>
        <fullName evidence="2">Chlorinating enzyme</fullName>
    </submittedName>
</protein>
<organism evidence="2 3">
    <name type="scientific">Fuerstiella marisgermanici</name>
    <dbReference type="NCBI Taxonomy" id="1891926"/>
    <lineage>
        <taxon>Bacteria</taxon>
        <taxon>Pseudomonadati</taxon>
        <taxon>Planctomycetota</taxon>
        <taxon>Planctomycetia</taxon>
        <taxon>Planctomycetales</taxon>
        <taxon>Planctomycetaceae</taxon>
        <taxon>Fuerstiella</taxon>
    </lineage>
</organism>
<dbReference type="Pfam" id="PF05721">
    <property type="entry name" value="PhyH"/>
    <property type="match status" value="1"/>
</dbReference>
<evidence type="ECO:0000256" key="1">
    <source>
        <dbReference type="ARBA" id="ARBA00001954"/>
    </source>
</evidence>
<dbReference type="OrthoDB" id="9791262at2"/>
<dbReference type="SUPFAM" id="SSF51197">
    <property type="entry name" value="Clavaminate synthase-like"/>
    <property type="match status" value="1"/>
</dbReference>
<dbReference type="AlphaFoldDB" id="A0A1P8WQL2"/>
<dbReference type="RefSeq" id="WP_077027374.1">
    <property type="nucleotide sequence ID" value="NZ_CP017641.1"/>
</dbReference>
<dbReference type="GO" id="GO:0005506">
    <property type="term" value="F:iron ion binding"/>
    <property type="evidence" value="ECO:0007669"/>
    <property type="project" value="UniProtKB-ARBA"/>
</dbReference>
<comment type="cofactor">
    <cofactor evidence="1">
        <name>Fe(2+)</name>
        <dbReference type="ChEBI" id="CHEBI:29033"/>
    </cofactor>
</comment>
<gene>
    <name evidence="2" type="ORF">Fuma_06002</name>
</gene>